<comment type="caution">
    <text evidence="3">The sequence shown here is derived from an EMBL/GenBank/DDBJ whole genome shotgun (WGS) entry which is preliminary data.</text>
</comment>
<sequence>MPSSVLLPITSDTLVAGADIVNLSTFSDGVNLTVLPNGNYVVVWDNRPDSGVNEVWGCVLDPTGQPLTQPFAVSTPDTVHGMDQWDPDVTWLADGSFVVAWTTEEWNSGYNTGRNVMMRHYAADGTPLTEPYTAVYQISPGGWVSTSSWELEPALTTLENGNVVLVYYNDLDLSLRIYGPDGVTVLNDFQVNTLADQYQHYASVTALPDGGFVVVWEDNDGVDGSSAGIIVQQYNADGTIAAPQAVVNTDTYRGQEEPVVTALADGGYVVLWYSGYNEAESRTQYSVRAQIFNADGTPQGGEFLVNDYEFDRYYVNGFEAVALPDGGFFVVFQMADDWSGNSYDIYGQRFMADGSTVGGAFRITSAVTGGQTTPRIEIGPDGLVTVIWVDNGSGDTAAGVYSRSFLVPVLNGTPTWLDDVIALDDAGGSIDLLGGDDIGIGGAGMDTILGNFGHDTLYGGAGNDFVSGGWGNDLLEGEDGDDTLNGDQMNDTLIGGLGNDSLWGGSEHDLLLGEAGNDTLVAGAGNDQLWGGDGNDLLYGTSGANILGGGTGDDTVWGGVDADTVYAGAGADLLYGGAGNDQIWADTGNDTAWGGDGNDQIGGGADNDQLYGEAGNDTLYGGLGDDTLYGGAGDDALWGMDGSDVLYGISGQNTLGGGAGNDYIWGGSDGDVVYGGLGIDDIHGGDGNDTVWAGADNDYVAGDGGNDVLNGELGDDFVSGGWGNDTLNGGDGADYLYGDEGNDVLRGGDGDDWIFGGLGTDTLTGGTGADFFLFQPDCDTDIVTDMNIAEGDMVEMSSSLWMDHGYGTMTAAEVIAQFASVNAWGSTVFTFDGGQVLILQGVTDLVALEGALFIV</sequence>
<dbReference type="PANTHER" id="PTHR38340">
    <property type="entry name" value="S-LAYER PROTEIN"/>
    <property type="match status" value="1"/>
</dbReference>
<keyword evidence="4" id="KW-1185">Reference proteome</keyword>
<dbReference type="Proteomes" id="UP000306113">
    <property type="component" value="Unassembled WGS sequence"/>
</dbReference>
<dbReference type="PANTHER" id="PTHR38340:SF1">
    <property type="entry name" value="S-LAYER PROTEIN"/>
    <property type="match status" value="1"/>
</dbReference>
<name>A0A4S3MDF2_9RHOB</name>
<dbReference type="PROSITE" id="PS00330">
    <property type="entry name" value="HEMOLYSIN_CALCIUM"/>
    <property type="match status" value="6"/>
</dbReference>
<dbReference type="SUPFAM" id="SSF51120">
    <property type="entry name" value="beta-Roll"/>
    <property type="match status" value="3"/>
</dbReference>
<dbReference type="InterPro" id="IPR018511">
    <property type="entry name" value="Hemolysin-typ_Ca-bd_CS"/>
</dbReference>
<dbReference type="OrthoDB" id="7793891at2"/>
<keyword evidence="2" id="KW-0964">Secreted</keyword>
<dbReference type="SUPFAM" id="SSF75005">
    <property type="entry name" value="Arabinanase/levansucrase/invertase"/>
    <property type="match status" value="1"/>
</dbReference>
<dbReference type="GO" id="GO:0005576">
    <property type="term" value="C:extracellular region"/>
    <property type="evidence" value="ECO:0007669"/>
    <property type="project" value="UniProtKB-SubCell"/>
</dbReference>
<organism evidence="3 4">
    <name type="scientific">Thalassobius vesicularis</name>
    <dbReference type="NCBI Taxonomy" id="1294297"/>
    <lineage>
        <taxon>Bacteria</taxon>
        <taxon>Pseudomonadati</taxon>
        <taxon>Pseudomonadota</taxon>
        <taxon>Alphaproteobacteria</taxon>
        <taxon>Rhodobacterales</taxon>
        <taxon>Roseobacteraceae</taxon>
        <taxon>Thalassovita</taxon>
    </lineage>
</organism>
<dbReference type="Pfam" id="PF00353">
    <property type="entry name" value="HemolysinCabind"/>
    <property type="match status" value="7"/>
</dbReference>
<dbReference type="Gene3D" id="2.150.10.10">
    <property type="entry name" value="Serralysin-like metalloprotease, C-terminal"/>
    <property type="match status" value="6"/>
</dbReference>
<dbReference type="InterPro" id="IPR023296">
    <property type="entry name" value="Glyco_hydro_beta-prop_sf"/>
</dbReference>
<dbReference type="InterPro" id="IPR011049">
    <property type="entry name" value="Serralysin-like_metalloprot_C"/>
</dbReference>
<dbReference type="InterPro" id="IPR001343">
    <property type="entry name" value="Hemolysn_Ca-bd"/>
</dbReference>
<dbReference type="PRINTS" id="PR00313">
    <property type="entry name" value="CABNDNGRPT"/>
</dbReference>
<dbReference type="GO" id="GO:0005509">
    <property type="term" value="F:calcium ion binding"/>
    <property type="evidence" value="ECO:0007669"/>
    <property type="project" value="InterPro"/>
</dbReference>
<dbReference type="InterPro" id="IPR050557">
    <property type="entry name" value="RTX_toxin/Mannuronan_C5-epim"/>
</dbReference>
<protein>
    <submittedName>
        <fullName evidence="3">Calcium-binding protein</fullName>
    </submittedName>
</protein>
<evidence type="ECO:0000256" key="2">
    <source>
        <dbReference type="ARBA" id="ARBA00022525"/>
    </source>
</evidence>
<dbReference type="RefSeq" id="WP_136337863.1">
    <property type="nucleotide sequence ID" value="NZ_SSMD01000001.1"/>
</dbReference>
<comment type="subcellular location">
    <subcellularLocation>
        <location evidence="1">Secreted</location>
    </subcellularLocation>
</comment>
<reference evidence="3 4" key="1">
    <citation type="submission" date="2019-04" db="EMBL/GenBank/DDBJ databases">
        <title>Draft genome sequence of Youngimonas vesicularis.</title>
        <authorList>
            <person name="Hameed A."/>
        </authorList>
    </citation>
    <scope>NUCLEOTIDE SEQUENCE [LARGE SCALE GENOMIC DNA]</scope>
    <source>
        <strain evidence="3 4">CC-AMW-E</strain>
    </source>
</reference>
<evidence type="ECO:0000313" key="3">
    <source>
        <dbReference type="EMBL" id="THD76919.1"/>
    </source>
</evidence>
<dbReference type="AlphaFoldDB" id="A0A4S3MDF2"/>
<gene>
    <name evidence="3" type="ORF">E7681_03495</name>
</gene>
<proteinExistence type="predicted"/>
<evidence type="ECO:0000256" key="1">
    <source>
        <dbReference type="ARBA" id="ARBA00004613"/>
    </source>
</evidence>
<evidence type="ECO:0000313" key="4">
    <source>
        <dbReference type="Proteomes" id="UP000306113"/>
    </source>
</evidence>
<accession>A0A4S3MDF2</accession>
<dbReference type="EMBL" id="SSMD01000001">
    <property type="protein sequence ID" value="THD76919.1"/>
    <property type="molecule type" value="Genomic_DNA"/>
</dbReference>